<evidence type="ECO:0000313" key="2">
    <source>
        <dbReference type="EMBL" id="TWB72436.1"/>
    </source>
</evidence>
<dbReference type="RefSeq" id="WP_080140104.1">
    <property type="nucleotide sequence ID" value="NZ_LWIG01000062.1"/>
</dbReference>
<evidence type="ECO:0000259" key="1">
    <source>
        <dbReference type="Pfam" id="PF13649"/>
    </source>
</evidence>
<proteinExistence type="predicted"/>
<dbReference type="OrthoDB" id="9780095at2"/>
<keyword evidence="2" id="KW-0808">Transferase</keyword>
<dbReference type="EMBL" id="VITW01000006">
    <property type="protein sequence ID" value="TWB72436.1"/>
    <property type="molecule type" value="Genomic_DNA"/>
</dbReference>
<keyword evidence="2" id="KW-0489">Methyltransferase</keyword>
<evidence type="ECO:0000313" key="3">
    <source>
        <dbReference type="Proteomes" id="UP000315914"/>
    </source>
</evidence>
<dbReference type="STRING" id="1399419.A5906_15060"/>
<dbReference type="Gene3D" id="3.40.50.150">
    <property type="entry name" value="Vaccinia Virus protein VP39"/>
    <property type="match status" value="1"/>
</dbReference>
<dbReference type="CDD" id="cd02440">
    <property type="entry name" value="AdoMet_MTases"/>
    <property type="match status" value="1"/>
</dbReference>
<feature type="domain" description="Methyltransferase" evidence="1">
    <location>
        <begin position="57"/>
        <end position="149"/>
    </location>
</feature>
<dbReference type="AlphaFoldDB" id="A0A560JN84"/>
<sequence length="262" mass="29817">MMERGDDLVERQREHFNSIAGRYQSARRGDNHLHLKHRLWDDVFSDLVDFRDKQIDVLEPMCGFCDGLDILSHHLSKNLTYKGFDYSDAVVETVRRQRPGIDVSQADATKYRAPDNAFDVIILIGGLHHTPSNAAQIVANLVPTLRQGGIFVSFEPTHGNPIFRKVREQIYRKNSLFDEETEQAFPVHALIQLFKATGLKSRKVLYPGLVSYVLYYNPDAFPGLNVGGRRLVDATYAFDKLFYTNLVGRALSFATLSVWTKP</sequence>
<dbReference type="InterPro" id="IPR029063">
    <property type="entry name" value="SAM-dependent_MTases_sf"/>
</dbReference>
<organism evidence="2 3">
    <name type="scientific">Bradyrhizobium sacchari</name>
    <dbReference type="NCBI Taxonomy" id="1399419"/>
    <lineage>
        <taxon>Bacteria</taxon>
        <taxon>Pseudomonadati</taxon>
        <taxon>Pseudomonadota</taxon>
        <taxon>Alphaproteobacteria</taxon>
        <taxon>Hyphomicrobiales</taxon>
        <taxon>Nitrobacteraceae</taxon>
        <taxon>Bradyrhizobium</taxon>
    </lineage>
</organism>
<dbReference type="Proteomes" id="UP000315914">
    <property type="component" value="Unassembled WGS sequence"/>
</dbReference>
<dbReference type="GO" id="GO:0032259">
    <property type="term" value="P:methylation"/>
    <property type="evidence" value="ECO:0007669"/>
    <property type="project" value="UniProtKB-KW"/>
</dbReference>
<accession>A0A560JN84</accession>
<dbReference type="InterPro" id="IPR041698">
    <property type="entry name" value="Methyltransf_25"/>
</dbReference>
<dbReference type="SUPFAM" id="SSF53335">
    <property type="entry name" value="S-adenosyl-L-methionine-dependent methyltransferases"/>
    <property type="match status" value="1"/>
</dbReference>
<dbReference type="GO" id="GO:0008168">
    <property type="term" value="F:methyltransferase activity"/>
    <property type="evidence" value="ECO:0007669"/>
    <property type="project" value="UniProtKB-KW"/>
</dbReference>
<gene>
    <name evidence="2" type="ORF">FBZ95_106151</name>
</gene>
<comment type="caution">
    <text evidence="2">The sequence shown here is derived from an EMBL/GenBank/DDBJ whole genome shotgun (WGS) entry which is preliminary data.</text>
</comment>
<protein>
    <submittedName>
        <fullName evidence="2">Methyltransferase family protein</fullName>
    </submittedName>
</protein>
<reference evidence="2 3" key="1">
    <citation type="submission" date="2019-06" db="EMBL/GenBank/DDBJ databases">
        <title>Genomic Encyclopedia of Type Strains, Phase IV (KMG-V): Genome sequencing to study the core and pangenomes of soil and plant-associated prokaryotes.</title>
        <authorList>
            <person name="Whitman W."/>
        </authorList>
    </citation>
    <scope>NUCLEOTIDE SEQUENCE [LARGE SCALE GENOMIC DNA]</scope>
    <source>
        <strain evidence="2 3">BR 10556</strain>
    </source>
</reference>
<keyword evidence="3" id="KW-1185">Reference proteome</keyword>
<name>A0A560JN84_9BRAD</name>
<dbReference type="Pfam" id="PF13649">
    <property type="entry name" value="Methyltransf_25"/>
    <property type="match status" value="1"/>
</dbReference>